<evidence type="ECO:0000313" key="2">
    <source>
        <dbReference type="Proteomes" id="UP000237347"/>
    </source>
</evidence>
<protein>
    <submittedName>
        <fullName evidence="1">Uncharacterized protein</fullName>
    </submittedName>
</protein>
<gene>
    <name evidence="1" type="ORF">CFP56_029199</name>
</gene>
<comment type="caution">
    <text evidence="1">The sequence shown here is derived from an EMBL/GenBank/DDBJ whole genome shotgun (WGS) entry which is preliminary data.</text>
</comment>
<proteinExistence type="predicted"/>
<accession>A0AAW0ME71</accession>
<sequence length="59" mass="6771">MFDIQNSTCIFLVKLKKLYMVTDPITVGMLLEGTKLELLARPVVEGQLLSVLCFVWWIL</sequence>
<name>A0AAW0ME71_QUESU</name>
<dbReference type="AlphaFoldDB" id="A0AAW0ME71"/>
<reference evidence="1 2" key="1">
    <citation type="journal article" date="2018" name="Sci. Data">
        <title>The draft genome sequence of cork oak.</title>
        <authorList>
            <person name="Ramos A.M."/>
            <person name="Usie A."/>
            <person name="Barbosa P."/>
            <person name="Barros P.M."/>
            <person name="Capote T."/>
            <person name="Chaves I."/>
            <person name="Simoes F."/>
            <person name="Abreu I."/>
            <person name="Carrasquinho I."/>
            <person name="Faro C."/>
            <person name="Guimaraes J.B."/>
            <person name="Mendonca D."/>
            <person name="Nobrega F."/>
            <person name="Rodrigues L."/>
            <person name="Saibo N.J.M."/>
            <person name="Varela M.C."/>
            <person name="Egas C."/>
            <person name="Matos J."/>
            <person name="Miguel C.M."/>
            <person name="Oliveira M.M."/>
            <person name="Ricardo C.P."/>
            <person name="Goncalves S."/>
        </authorList>
    </citation>
    <scope>NUCLEOTIDE SEQUENCE [LARGE SCALE GENOMIC DNA]</scope>
    <source>
        <strain evidence="2">cv. HL8</strain>
    </source>
</reference>
<dbReference type="EMBL" id="PKMF04000004">
    <property type="protein sequence ID" value="KAK7860878.1"/>
    <property type="molecule type" value="Genomic_DNA"/>
</dbReference>
<organism evidence="1 2">
    <name type="scientific">Quercus suber</name>
    <name type="common">Cork oak</name>
    <dbReference type="NCBI Taxonomy" id="58331"/>
    <lineage>
        <taxon>Eukaryota</taxon>
        <taxon>Viridiplantae</taxon>
        <taxon>Streptophyta</taxon>
        <taxon>Embryophyta</taxon>
        <taxon>Tracheophyta</taxon>
        <taxon>Spermatophyta</taxon>
        <taxon>Magnoliopsida</taxon>
        <taxon>eudicotyledons</taxon>
        <taxon>Gunneridae</taxon>
        <taxon>Pentapetalae</taxon>
        <taxon>rosids</taxon>
        <taxon>fabids</taxon>
        <taxon>Fagales</taxon>
        <taxon>Fagaceae</taxon>
        <taxon>Quercus</taxon>
    </lineage>
</organism>
<keyword evidence="2" id="KW-1185">Reference proteome</keyword>
<dbReference type="Proteomes" id="UP000237347">
    <property type="component" value="Unassembled WGS sequence"/>
</dbReference>
<evidence type="ECO:0000313" key="1">
    <source>
        <dbReference type="EMBL" id="KAK7860878.1"/>
    </source>
</evidence>